<dbReference type="Pfam" id="PF01490">
    <property type="entry name" value="Aa_trans"/>
    <property type="match status" value="1"/>
</dbReference>
<dbReference type="STRING" id="27835.A0A0N4YFV8"/>
<evidence type="ECO:0000256" key="3">
    <source>
        <dbReference type="ARBA" id="ARBA00022989"/>
    </source>
</evidence>
<reference evidence="7 8" key="2">
    <citation type="submission" date="2018-11" db="EMBL/GenBank/DDBJ databases">
        <authorList>
            <consortium name="Pathogen Informatics"/>
        </authorList>
    </citation>
    <scope>NUCLEOTIDE SEQUENCE [LARGE SCALE GENOMIC DNA]</scope>
</reference>
<evidence type="ECO:0000256" key="5">
    <source>
        <dbReference type="SAM" id="Phobius"/>
    </source>
</evidence>
<evidence type="ECO:0000259" key="6">
    <source>
        <dbReference type="Pfam" id="PF01490"/>
    </source>
</evidence>
<evidence type="ECO:0000256" key="2">
    <source>
        <dbReference type="ARBA" id="ARBA00022692"/>
    </source>
</evidence>
<reference evidence="9" key="1">
    <citation type="submission" date="2017-02" db="UniProtKB">
        <authorList>
            <consortium name="WormBaseParasite"/>
        </authorList>
    </citation>
    <scope>IDENTIFICATION</scope>
</reference>
<dbReference type="GO" id="GO:0016020">
    <property type="term" value="C:membrane"/>
    <property type="evidence" value="ECO:0007669"/>
    <property type="project" value="UniProtKB-SubCell"/>
</dbReference>
<organism evidence="9">
    <name type="scientific">Nippostrongylus brasiliensis</name>
    <name type="common">Rat hookworm</name>
    <dbReference type="NCBI Taxonomy" id="27835"/>
    <lineage>
        <taxon>Eukaryota</taxon>
        <taxon>Metazoa</taxon>
        <taxon>Ecdysozoa</taxon>
        <taxon>Nematoda</taxon>
        <taxon>Chromadorea</taxon>
        <taxon>Rhabditida</taxon>
        <taxon>Rhabditina</taxon>
        <taxon>Rhabditomorpha</taxon>
        <taxon>Strongyloidea</taxon>
        <taxon>Heligmosomidae</taxon>
        <taxon>Nippostrongylus</taxon>
    </lineage>
</organism>
<protein>
    <submittedName>
        <fullName evidence="9">Aa_trans domain-containing protein</fullName>
    </submittedName>
</protein>
<evidence type="ECO:0000313" key="9">
    <source>
        <dbReference type="WBParaSite" id="NBR_0001566201-mRNA-1"/>
    </source>
</evidence>
<dbReference type="EMBL" id="UYSL01021834">
    <property type="protein sequence ID" value="VDL79257.1"/>
    <property type="molecule type" value="Genomic_DNA"/>
</dbReference>
<dbReference type="Proteomes" id="UP000271162">
    <property type="component" value="Unassembled WGS sequence"/>
</dbReference>
<gene>
    <name evidence="7" type="ORF">NBR_LOCUS15663</name>
</gene>
<keyword evidence="3 5" id="KW-1133">Transmembrane helix</keyword>
<evidence type="ECO:0000256" key="1">
    <source>
        <dbReference type="ARBA" id="ARBA00004370"/>
    </source>
</evidence>
<dbReference type="InterPro" id="IPR013057">
    <property type="entry name" value="AA_transpt_TM"/>
</dbReference>
<dbReference type="AlphaFoldDB" id="A0A0N4YFV8"/>
<feature type="domain" description="Amino acid transporter transmembrane" evidence="6">
    <location>
        <begin position="15"/>
        <end position="73"/>
    </location>
</feature>
<accession>A0A0N4YFV8</accession>
<sequence>MINPLNQDLEELFHFPHHFCWQRVAVRTGCMLGVVFAGESIPNFGPLLDLVGGSAQTLSSVILPALFYLFLVSGQRMKEKLGRHPSSSPTLSE</sequence>
<evidence type="ECO:0000313" key="7">
    <source>
        <dbReference type="EMBL" id="VDL79257.1"/>
    </source>
</evidence>
<comment type="subcellular location">
    <subcellularLocation>
        <location evidence="1">Membrane</location>
    </subcellularLocation>
</comment>
<feature type="transmembrane region" description="Helical" evidence="5">
    <location>
        <begin position="50"/>
        <end position="71"/>
    </location>
</feature>
<dbReference type="OMA" id="CMLGVVF"/>
<dbReference type="WBParaSite" id="NBR_0001566201-mRNA-1">
    <property type="protein sequence ID" value="NBR_0001566201-mRNA-1"/>
    <property type="gene ID" value="NBR_0001566201"/>
</dbReference>
<keyword evidence="4 5" id="KW-0472">Membrane</keyword>
<evidence type="ECO:0000256" key="4">
    <source>
        <dbReference type="ARBA" id="ARBA00023136"/>
    </source>
</evidence>
<evidence type="ECO:0000313" key="8">
    <source>
        <dbReference type="Proteomes" id="UP000271162"/>
    </source>
</evidence>
<keyword evidence="2 5" id="KW-0812">Transmembrane</keyword>
<keyword evidence="8" id="KW-1185">Reference proteome</keyword>
<proteinExistence type="predicted"/>
<name>A0A0N4YFV8_NIPBR</name>